<evidence type="ECO:0000256" key="1">
    <source>
        <dbReference type="PROSITE-ProRule" id="PRU00175"/>
    </source>
</evidence>
<reference evidence="4 5" key="1">
    <citation type="submission" date="2020-10" db="EMBL/GenBank/DDBJ databases">
        <title>The Coptis chinensis genome and diversification of protoberbering-type alkaloids.</title>
        <authorList>
            <person name="Wang B."/>
            <person name="Shu S."/>
            <person name="Song C."/>
            <person name="Liu Y."/>
        </authorList>
    </citation>
    <scope>NUCLEOTIDE SEQUENCE [LARGE SCALE GENOMIC DNA]</scope>
    <source>
        <strain evidence="4">HL-2020</strain>
        <tissue evidence="4">Leaf</tissue>
    </source>
</reference>
<accession>A0A835LR22</accession>
<feature type="domain" description="RING-type" evidence="3">
    <location>
        <begin position="261"/>
        <end position="303"/>
    </location>
</feature>
<dbReference type="Proteomes" id="UP000631114">
    <property type="component" value="Unassembled WGS sequence"/>
</dbReference>
<feature type="compositionally biased region" description="Acidic residues" evidence="2">
    <location>
        <begin position="134"/>
        <end position="145"/>
    </location>
</feature>
<dbReference type="PANTHER" id="PTHR12603:SF0">
    <property type="entry name" value="CCR4-NOT TRANSCRIPTION COMPLEX SUBUNIT 4"/>
    <property type="match status" value="1"/>
</dbReference>
<dbReference type="FunFam" id="3.30.40.10:FF:000383">
    <property type="entry name" value="RING/U-box superfamily protein"/>
    <property type="match status" value="1"/>
</dbReference>
<dbReference type="GO" id="GO:0016567">
    <property type="term" value="P:protein ubiquitination"/>
    <property type="evidence" value="ECO:0007669"/>
    <property type="project" value="TreeGrafter"/>
</dbReference>
<feature type="compositionally biased region" description="Low complexity" evidence="2">
    <location>
        <begin position="92"/>
        <end position="105"/>
    </location>
</feature>
<feature type="region of interest" description="Disordered" evidence="2">
    <location>
        <begin position="45"/>
        <end position="145"/>
    </location>
</feature>
<keyword evidence="1" id="KW-0863">Zinc-finger</keyword>
<dbReference type="GO" id="GO:0030014">
    <property type="term" value="C:CCR4-NOT complex"/>
    <property type="evidence" value="ECO:0007669"/>
    <property type="project" value="InterPro"/>
</dbReference>
<proteinExistence type="predicted"/>
<dbReference type="EMBL" id="JADFTS010000005">
    <property type="protein sequence ID" value="KAF9604330.1"/>
    <property type="molecule type" value="Genomic_DNA"/>
</dbReference>
<dbReference type="InterPro" id="IPR001841">
    <property type="entry name" value="Znf_RING"/>
</dbReference>
<dbReference type="SUPFAM" id="SSF57850">
    <property type="entry name" value="RING/U-box"/>
    <property type="match status" value="1"/>
</dbReference>
<dbReference type="GO" id="GO:0004842">
    <property type="term" value="F:ubiquitin-protein transferase activity"/>
    <property type="evidence" value="ECO:0007669"/>
    <property type="project" value="InterPro"/>
</dbReference>
<name>A0A835LR22_9MAGN</name>
<dbReference type="InterPro" id="IPR039780">
    <property type="entry name" value="Mot2"/>
</dbReference>
<feature type="compositionally biased region" description="Low complexity" evidence="2">
    <location>
        <begin position="112"/>
        <end position="133"/>
    </location>
</feature>
<dbReference type="AlphaFoldDB" id="A0A835LR22"/>
<keyword evidence="1" id="KW-0862">Zinc</keyword>
<dbReference type="Pfam" id="PF14570">
    <property type="entry name" value="zf-RING_4"/>
    <property type="match status" value="1"/>
</dbReference>
<dbReference type="Gene3D" id="3.30.40.10">
    <property type="entry name" value="Zinc/RING finger domain, C3HC4 (zinc finger)"/>
    <property type="match status" value="1"/>
</dbReference>
<keyword evidence="1" id="KW-0479">Metal-binding</keyword>
<gene>
    <name evidence="4" type="ORF">IFM89_005911</name>
</gene>
<keyword evidence="5" id="KW-1185">Reference proteome</keyword>
<dbReference type="PANTHER" id="PTHR12603">
    <property type="entry name" value="CCR4-NOT TRANSCRIPTION COMPLEX RELATED"/>
    <property type="match status" value="1"/>
</dbReference>
<dbReference type="PROSITE" id="PS50089">
    <property type="entry name" value="ZF_RING_2"/>
    <property type="match status" value="1"/>
</dbReference>
<dbReference type="InterPro" id="IPR013083">
    <property type="entry name" value="Znf_RING/FYVE/PHD"/>
</dbReference>
<sequence length="334" mass="35948">MSTDSIVFAFSKESSKDNFGKKKRTNRSAKLKQCKLDARREQWLSQVKNKGCKEEMNGGGGSSSSMSSCLPGNSLGNLEMMTRGKDIDSDFESSVNSSSNSISGSHDLGKDSVGSSFGSRSSSVSGGCSYQSGVEEEEEEEDECADDWEAVADALTADDKQKNQENLNSSVLAALDVPAASSDGNLPKTNSEVGGLKLQSDGSARKVVGKGHAWKPDDAFRPQSLPTLSKQYSFPMNAERCCGRGASNWVCHSVVSQPTSCPICYEELDLTDSSFLPCLCGFRLCLFCHKRILEADGRCPGCRKHYESAKGETVVNGGTPPFRFTRSFSMSTSS</sequence>
<dbReference type="CDD" id="cd16618">
    <property type="entry name" value="mRING-HC-C4C4_CNOT4"/>
    <property type="match status" value="1"/>
</dbReference>
<dbReference type="OrthoDB" id="1923159at2759"/>
<dbReference type="GO" id="GO:0008270">
    <property type="term" value="F:zinc ion binding"/>
    <property type="evidence" value="ECO:0007669"/>
    <property type="project" value="UniProtKB-KW"/>
</dbReference>
<protein>
    <recommendedName>
        <fullName evidence="3">RING-type domain-containing protein</fullName>
    </recommendedName>
</protein>
<dbReference type="InterPro" id="IPR039515">
    <property type="entry name" value="NOT4_mRING-HC-C4C4"/>
</dbReference>
<evidence type="ECO:0000313" key="4">
    <source>
        <dbReference type="EMBL" id="KAF9604330.1"/>
    </source>
</evidence>
<evidence type="ECO:0000256" key="2">
    <source>
        <dbReference type="SAM" id="MobiDB-lite"/>
    </source>
</evidence>
<comment type="caution">
    <text evidence="4">The sequence shown here is derived from an EMBL/GenBank/DDBJ whole genome shotgun (WGS) entry which is preliminary data.</text>
</comment>
<organism evidence="4 5">
    <name type="scientific">Coptis chinensis</name>
    <dbReference type="NCBI Taxonomy" id="261450"/>
    <lineage>
        <taxon>Eukaryota</taxon>
        <taxon>Viridiplantae</taxon>
        <taxon>Streptophyta</taxon>
        <taxon>Embryophyta</taxon>
        <taxon>Tracheophyta</taxon>
        <taxon>Spermatophyta</taxon>
        <taxon>Magnoliopsida</taxon>
        <taxon>Ranunculales</taxon>
        <taxon>Ranunculaceae</taxon>
        <taxon>Coptidoideae</taxon>
        <taxon>Coptis</taxon>
    </lineage>
</organism>
<evidence type="ECO:0000313" key="5">
    <source>
        <dbReference type="Proteomes" id="UP000631114"/>
    </source>
</evidence>
<evidence type="ECO:0000259" key="3">
    <source>
        <dbReference type="PROSITE" id="PS50089"/>
    </source>
</evidence>